<keyword evidence="1" id="KW-0812">Transmembrane</keyword>
<evidence type="ECO:0000313" key="4">
    <source>
        <dbReference type="Proteomes" id="UP000594454"/>
    </source>
</evidence>
<accession>A0A7R8UXX6</accession>
<dbReference type="InterPro" id="IPR031962">
    <property type="entry name" value="DUF4781"/>
</dbReference>
<proteinExistence type="predicted"/>
<keyword evidence="1" id="KW-1133">Transmembrane helix</keyword>
<dbReference type="OMA" id="HTYDNFA"/>
<keyword evidence="1" id="KW-0472">Membrane</keyword>
<sequence length="577" mass="63830">MVDEGTRTAAQLQQQLGSLFGAKDIISWDLYDEDDREYLVRKIELLIPDIDNSIENAQRENTRLGKLRSTLVAALWNQRKFYGGKLLMSIQYVIYTKEIENVEEAVKEIEYFVYPLFRVRKCCHDENSTNCCMIFVDDNGRVYQNWADYKSNNTLPKGILVAPRNGFYNFDEKDRILLECFPTPASHLLSRVGNAANKTAGIVGVGAAAVALTALAFPVAAPVLAVAAVAGIGSGIWGAGAAAKRLIDRGTHEEPIHLKDSKARSDWIGVAGAVTALGASGATAVLSHHTALGQTASEILMGTVNSLNIATIAINGVGVGNGVFEIILKRLNKETITPLDVAQLGSSLFLLTHSVHNFETVTRIIIALEDRSIENTREELSKRQREQLDHAHKNIVNLLGSDNQGRMDVIRALNSMPDSKHLDQPIVLDKKDRIQLVAREMDILGEKAISAASDKGLLEDTIDNVTVHVADPQALDKLCRIARDYFIERGQEISRQLSRFIPLEEVLWVTYKIVYKLCEGQGINDFLSSVNETFVTRKIESYYNKLIPNLGESKKCKDCGGFYTLRPIEKNDQGGSD</sequence>
<dbReference type="FunCoup" id="A0A7R8UXX6">
    <property type="interactions" value="157"/>
</dbReference>
<keyword evidence="4" id="KW-1185">Reference proteome</keyword>
<dbReference type="PANTHER" id="PTHR21115:SF0">
    <property type="entry name" value="GH06117P-RELATED"/>
    <property type="match status" value="1"/>
</dbReference>
<feature type="transmembrane region" description="Helical" evidence="1">
    <location>
        <begin position="199"/>
        <end position="217"/>
    </location>
</feature>
<feature type="transmembrane region" description="Helical" evidence="1">
    <location>
        <begin position="307"/>
        <end position="328"/>
    </location>
</feature>
<evidence type="ECO:0000256" key="1">
    <source>
        <dbReference type="SAM" id="Phobius"/>
    </source>
</evidence>
<reference evidence="3 4" key="1">
    <citation type="submission" date="2020-11" db="EMBL/GenBank/DDBJ databases">
        <authorList>
            <person name="Wallbank WR R."/>
            <person name="Pardo Diaz C."/>
            <person name="Kozak K."/>
            <person name="Martin S."/>
            <person name="Jiggins C."/>
            <person name="Moest M."/>
            <person name="Warren A I."/>
            <person name="Generalovic N T."/>
            <person name="Byers J.R.P. K."/>
            <person name="Montejo-Kovacevich G."/>
            <person name="Yen C E."/>
        </authorList>
    </citation>
    <scope>NUCLEOTIDE SEQUENCE [LARGE SCALE GENOMIC DNA]</scope>
</reference>
<dbReference type="AlphaFoldDB" id="A0A7R8UXX6"/>
<evidence type="ECO:0000313" key="3">
    <source>
        <dbReference type="EMBL" id="CAD7087999.1"/>
    </source>
</evidence>
<dbReference type="PANTHER" id="PTHR21115">
    <property type="entry name" value="GH06117P-RELATED"/>
    <property type="match status" value="1"/>
</dbReference>
<protein>
    <recommendedName>
        <fullName evidence="2">DUF4781 domain-containing protein</fullName>
    </recommendedName>
</protein>
<organism evidence="3 4">
    <name type="scientific">Hermetia illucens</name>
    <name type="common">Black soldier fly</name>
    <dbReference type="NCBI Taxonomy" id="343691"/>
    <lineage>
        <taxon>Eukaryota</taxon>
        <taxon>Metazoa</taxon>
        <taxon>Ecdysozoa</taxon>
        <taxon>Arthropoda</taxon>
        <taxon>Hexapoda</taxon>
        <taxon>Insecta</taxon>
        <taxon>Pterygota</taxon>
        <taxon>Neoptera</taxon>
        <taxon>Endopterygota</taxon>
        <taxon>Diptera</taxon>
        <taxon>Brachycera</taxon>
        <taxon>Stratiomyomorpha</taxon>
        <taxon>Stratiomyidae</taxon>
        <taxon>Hermetiinae</taxon>
        <taxon>Hermetia</taxon>
    </lineage>
</organism>
<feature type="transmembrane region" description="Helical" evidence="1">
    <location>
        <begin position="223"/>
        <end position="247"/>
    </location>
</feature>
<name>A0A7R8UXX6_HERIL</name>
<dbReference type="OrthoDB" id="6512497at2759"/>
<gene>
    <name evidence="3" type="ORF">HERILL_LOCUS10666</name>
</gene>
<dbReference type="Proteomes" id="UP000594454">
    <property type="component" value="Chromosome 4"/>
</dbReference>
<dbReference type="Pfam" id="PF16013">
    <property type="entry name" value="DUF4781"/>
    <property type="match status" value="1"/>
</dbReference>
<feature type="domain" description="DUF4781" evidence="2">
    <location>
        <begin position="115"/>
        <end position="414"/>
    </location>
</feature>
<dbReference type="EMBL" id="LR899012">
    <property type="protein sequence ID" value="CAD7087999.1"/>
    <property type="molecule type" value="Genomic_DNA"/>
</dbReference>
<evidence type="ECO:0000259" key="2">
    <source>
        <dbReference type="Pfam" id="PF16013"/>
    </source>
</evidence>
<dbReference type="InParanoid" id="A0A7R8UXX6"/>
<feature type="transmembrane region" description="Helical" evidence="1">
    <location>
        <begin position="267"/>
        <end position="287"/>
    </location>
</feature>